<sequence length="59" mass="6640">MPTLDKTVILFLTGLLLFASPLVGWWSRPGLPWFTPYLLWGGLIGLGALAHLLQRRHDL</sequence>
<keyword evidence="1" id="KW-1133">Transmembrane helix</keyword>
<evidence type="ECO:0000256" key="1">
    <source>
        <dbReference type="SAM" id="Phobius"/>
    </source>
</evidence>
<evidence type="ECO:0000313" key="2">
    <source>
        <dbReference type="EMBL" id="SFM35452.1"/>
    </source>
</evidence>
<reference evidence="2 3" key="1">
    <citation type="submission" date="2016-10" db="EMBL/GenBank/DDBJ databases">
        <authorList>
            <person name="de Groot N.N."/>
        </authorList>
    </citation>
    <scope>NUCLEOTIDE SEQUENCE [LARGE SCALE GENOMIC DNA]</scope>
    <source>
        <strain evidence="2 3">DSM 4180</strain>
    </source>
</reference>
<dbReference type="EMBL" id="FOUO01000003">
    <property type="protein sequence ID" value="SFM35452.1"/>
    <property type="molecule type" value="Genomic_DNA"/>
</dbReference>
<dbReference type="AlphaFoldDB" id="A0A1I4Q5W2"/>
<evidence type="ECO:0000313" key="3">
    <source>
        <dbReference type="Proteomes" id="UP000199556"/>
    </source>
</evidence>
<feature type="transmembrane region" description="Helical" evidence="1">
    <location>
        <begin position="34"/>
        <end position="53"/>
    </location>
</feature>
<organism evidence="2 3">
    <name type="scientific">Ectothiorhodospira mobilis</name>
    <dbReference type="NCBI Taxonomy" id="195064"/>
    <lineage>
        <taxon>Bacteria</taxon>
        <taxon>Pseudomonadati</taxon>
        <taxon>Pseudomonadota</taxon>
        <taxon>Gammaproteobacteria</taxon>
        <taxon>Chromatiales</taxon>
        <taxon>Ectothiorhodospiraceae</taxon>
        <taxon>Ectothiorhodospira</taxon>
    </lineage>
</organism>
<dbReference type="STRING" id="195064.SAMN05421721_103177"/>
<keyword evidence="1" id="KW-0472">Membrane</keyword>
<protein>
    <submittedName>
        <fullName evidence="2">Uncharacterized protein</fullName>
    </submittedName>
</protein>
<keyword evidence="3" id="KW-1185">Reference proteome</keyword>
<accession>A0A1I4Q5W2</accession>
<dbReference type="RefSeq" id="WP_090483861.1">
    <property type="nucleotide sequence ID" value="NZ_FOUO01000003.1"/>
</dbReference>
<dbReference type="OrthoDB" id="5797228at2"/>
<dbReference type="Proteomes" id="UP000199556">
    <property type="component" value="Unassembled WGS sequence"/>
</dbReference>
<keyword evidence="1" id="KW-0812">Transmembrane</keyword>
<gene>
    <name evidence="2" type="ORF">SAMN05421721_103177</name>
</gene>
<proteinExistence type="predicted"/>
<name>A0A1I4Q5W2_ECTMO</name>